<evidence type="ECO:0000256" key="1">
    <source>
        <dbReference type="ARBA" id="ARBA00022729"/>
    </source>
</evidence>
<sequence>MRARFTLAPLSRLCAAVGMIFWIASASAEQVLIMGMDDWPPFRMSTENGFSGLDLDVMAEAARRLDIEIDTQRYPWGRSLKSMENGSIDLMSGLAYREARARYILYTDTPYYSCSTVFYTSAGKASSLTVYEDLAQMSVGYVLHSAYFPRFDQDEALNKIGMAEEISLLEMLKNKRLDAIIGTDCQIDYQIRSEELGGVIEKADYRPGNQVDLYFGISRKSDFADRVDEVNAVIAELVENGFVADAAEAYYGSDN</sequence>
<organism evidence="3 4">
    <name type="scientific">Roseibium hamelinense</name>
    <dbReference type="NCBI Taxonomy" id="150831"/>
    <lineage>
        <taxon>Bacteria</taxon>
        <taxon>Pseudomonadati</taxon>
        <taxon>Pseudomonadota</taxon>
        <taxon>Alphaproteobacteria</taxon>
        <taxon>Hyphomicrobiales</taxon>
        <taxon>Stappiaceae</taxon>
        <taxon>Roseibium</taxon>
    </lineage>
</organism>
<dbReference type="EMBL" id="VLLF01000001">
    <property type="protein sequence ID" value="TWI93373.1"/>
    <property type="molecule type" value="Genomic_DNA"/>
</dbReference>
<gene>
    <name evidence="3" type="ORF">JM93_00929</name>
</gene>
<keyword evidence="1" id="KW-0732">Signal</keyword>
<evidence type="ECO:0000313" key="3">
    <source>
        <dbReference type="EMBL" id="TWI93373.1"/>
    </source>
</evidence>
<dbReference type="SUPFAM" id="SSF53850">
    <property type="entry name" value="Periplasmic binding protein-like II"/>
    <property type="match status" value="1"/>
</dbReference>
<dbReference type="PANTHER" id="PTHR35936:SF25">
    <property type="entry name" value="ABC TRANSPORTER SUBSTRATE-BINDING PROTEIN"/>
    <property type="match status" value="1"/>
</dbReference>
<dbReference type="Gene3D" id="3.40.190.10">
    <property type="entry name" value="Periplasmic binding protein-like II"/>
    <property type="match status" value="2"/>
</dbReference>
<dbReference type="PANTHER" id="PTHR35936">
    <property type="entry name" value="MEMBRANE-BOUND LYTIC MUREIN TRANSGLYCOSYLASE F"/>
    <property type="match status" value="1"/>
</dbReference>
<evidence type="ECO:0000313" key="4">
    <source>
        <dbReference type="Proteomes" id="UP000320593"/>
    </source>
</evidence>
<reference evidence="3 4" key="1">
    <citation type="submission" date="2019-07" db="EMBL/GenBank/DDBJ databases">
        <title>Genomic Encyclopedia of Archaeal and Bacterial Type Strains, Phase II (KMG-II): from individual species to whole genera.</title>
        <authorList>
            <person name="Goeker M."/>
        </authorList>
    </citation>
    <scope>NUCLEOTIDE SEQUENCE [LARGE SCALE GENOMIC DNA]</scope>
    <source>
        <strain evidence="3 4">ATCC BAA-252</strain>
    </source>
</reference>
<keyword evidence="4" id="KW-1185">Reference proteome</keyword>
<dbReference type="AlphaFoldDB" id="A0A562TIV4"/>
<accession>A0A562TIV4</accession>
<comment type="caution">
    <text evidence="3">The sequence shown here is derived from an EMBL/GenBank/DDBJ whole genome shotgun (WGS) entry which is preliminary data.</text>
</comment>
<protein>
    <submittedName>
        <fullName evidence="3">Polar amino acid transport system substrate-binding protein</fullName>
    </submittedName>
</protein>
<name>A0A562TIV4_9HYPH</name>
<dbReference type="Pfam" id="PF00497">
    <property type="entry name" value="SBP_bac_3"/>
    <property type="match status" value="1"/>
</dbReference>
<dbReference type="RefSeq" id="WP_208994927.1">
    <property type="nucleotide sequence ID" value="NZ_SMLY01000059.1"/>
</dbReference>
<proteinExistence type="predicted"/>
<dbReference type="Proteomes" id="UP000320593">
    <property type="component" value="Unassembled WGS sequence"/>
</dbReference>
<evidence type="ECO:0000259" key="2">
    <source>
        <dbReference type="SMART" id="SM00062"/>
    </source>
</evidence>
<dbReference type="SMART" id="SM00062">
    <property type="entry name" value="PBPb"/>
    <property type="match status" value="1"/>
</dbReference>
<dbReference type="InterPro" id="IPR001638">
    <property type="entry name" value="Solute-binding_3/MltF_N"/>
</dbReference>
<feature type="domain" description="Solute-binding protein family 3/N-terminal" evidence="2">
    <location>
        <begin position="31"/>
        <end position="254"/>
    </location>
</feature>